<gene>
    <name evidence="2" type="ORF">QPX54_03390</name>
</gene>
<dbReference type="InterPro" id="IPR025339">
    <property type="entry name" value="DUF4245"/>
</dbReference>
<proteinExistence type="predicted"/>
<keyword evidence="1" id="KW-0812">Transmembrane</keyword>
<comment type="caution">
    <text evidence="2">The sequence shown here is derived from an EMBL/GenBank/DDBJ whole genome shotgun (WGS) entry which is preliminary data.</text>
</comment>
<sequence>MAGESKKPAIFQGGRDMVISVAVIVIAMIVVVAPTGLWSYSPGEPEFEPVHEVDPQAFIDNEARAADYDIFFPDTPDNWVPNSARRKLIDGESSTVVGWVTAERGFIQIAQTSVPLDQALQAFDSKYRPHEETRQVSGREVTLKFADDDSVSRLWGMEKDGTTVLFDGVASDDEFATIIEATLQAEAYQPA</sequence>
<evidence type="ECO:0000256" key="1">
    <source>
        <dbReference type="SAM" id="Phobius"/>
    </source>
</evidence>
<name>A0AAP4BSD8_9CORY</name>
<dbReference type="AlphaFoldDB" id="A0AAP4BSD8"/>
<dbReference type="RefSeq" id="WP_144736682.1">
    <property type="nucleotide sequence ID" value="NZ_CABIYR010000003.1"/>
</dbReference>
<accession>A0AAP4BSD8</accession>
<evidence type="ECO:0000313" key="2">
    <source>
        <dbReference type="EMBL" id="MDK4325559.1"/>
    </source>
</evidence>
<reference evidence="2" key="1">
    <citation type="submission" date="2023-05" db="EMBL/GenBank/DDBJ databases">
        <title>Metabolic capabilities are highly conserved among human nasal-associated Corynebacterium species in pangenomic analyses.</title>
        <authorList>
            <person name="Tran T.H."/>
            <person name="Roberts A.Q."/>
            <person name="Escapa I.F."/>
            <person name="Gao W."/>
            <person name="Conlan S."/>
            <person name="Kong H."/>
            <person name="Segre J.A."/>
            <person name="Kelly M.S."/>
            <person name="Lemon K.P."/>
        </authorList>
    </citation>
    <scope>NUCLEOTIDE SEQUENCE</scope>
    <source>
        <strain evidence="2">KPL2654</strain>
    </source>
</reference>
<feature type="transmembrane region" description="Helical" evidence="1">
    <location>
        <begin position="21"/>
        <end position="40"/>
    </location>
</feature>
<dbReference type="Pfam" id="PF14030">
    <property type="entry name" value="DUF4245"/>
    <property type="match status" value="1"/>
</dbReference>
<organism evidence="2 3">
    <name type="scientific">Corynebacterium propinquum</name>
    <dbReference type="NCBI Taxonomy" id="43769"/>
    <lineage>
        <taxon>Bacteria</taxon>
        <taxon>Bacillati</taxon>
        <taxon>Actinomycetota</taxon>
        <taxon>Actinomycetes</taxon>
        <taxon>Mycobacteriales</taxon>
        <taxon>Corynebacteriaceae</taxon>
        <taxon>Corynebacterium</taxon>
    </lineage>
</organism>
<protein>
    <submittedName>
        <fullName evidence="2">DUF4245 domain-containing protein</fullName>
    </submittedName>
</protein>
<dbReference type="EMBL" id="JASNVP010000003">
    <property type="protein sequence ID" value="MDK4325559.1"/>
    <property type="molecule type" value="Genomic_DNA"/>
</dbReference>
<dbReference type="Proteomes" id="UP001226160">
    <property type="component" value="Unassembled WGS sequence"/>
</dbReference>
<evidence type="ECO:0000313" key="3">
    <source>
        <dbReference type="Proteomes" id="UP001226160"/>
    </source>
</evidence>
<keyword evidence="1" id="KW-1133">Transmembrane helix</keyword>
<keyword evidence="1" id="KW-0472">Membrane</keyword>